<dbReference type="GO" id="GO:0016020">
    <property type="term" value="C:membrane"/>
    <property type="evidence" value="ECO:0007669"/>
    <property type="project" value="UniProtKB-SubCell"/>
</dbReference>
<proteinExistence type="inferred from homology"/>
<evidence type="ECO:0000313" key="7">
    <source>
        <dbReference type="EMBL" id="KAL0265871.1"/>
    </source>
</evidence>
<reference evidence="7" key="1">
    <citation type="journal article" date="2024" name="Gigascience">
        <title>Chromosome-level genome of the poultry shaft louse Menopon gallinae provides insight into the host-switching and adaptive evolution of parasitic lice.</title>
        <authorList>
            <person name="Xu Y."/>
            <person name="Ma L."/>
            <person name="Liu S."/>
            <person name="Liang Y."/>
            <person name="Liu Q."/>
            <person name="He Z."/>
            <person name="Tian L."/>
            <person name="Duan Y."/>
            <person name="Cai W."/>
            <person name="Li H."/>
            <person name="Song F."/>
        </authorList>
    </citation>
    <scope>NUCLEOTIDE SEQUENCE</scope>
    <source>
        <strain evidence="7">Cailab_2023a</strain>
    </source>
</reference>
<name>A0AAW2H843_9NEOP</name>
<organism evidence="7">
    <name type="scientific">Menopon gallinae</name>
    <name type="common">poultry shaft louse</name>
    <dbReference type="NCBI Taxonomy" id="328185"/>
    <lineage>
        <taxon>Eukaryota</taxon>
        <taxon>Metazoa</taxon>
        <taxon>Ecdysozoa</taxon>
        <taxon>Arthropoda</taxon>
        <taxon>Hexapoda</taxon>
        <taxon>Insecta</taxon>
        <taxon>Pterygota</taxon>
        <taxon>Neoptera</taxon>
        <taxon>Paraneoptera</taxon>
        <taxon>Psocodea</taxon>
        <taxon>Troctomorpha</taxon>
        <taxon>Phthiraptera</taxon>
        <taxon>Amblycera</taxon>
        <taxon>Menoponidae</taxon>
        <taxon>Menopon</taxon>
    </lineage>
</organism>
<evidence type="ECO:0000256" key="4">
    <source>
        <dbReference type="ARBA" id="ARBA00022989"/>
    </source>
</evidence>
<dbReference type="InterPro" id="IPR002523">
    <property type="entry name" value="MgTranspt_CorA/ZnTranspt_ZntB"/>
</dbReference>
<keyword evidence="3 6" id="KW-0812">Transmembrane</keyword>
<dbReference type="Gene3D" id="1.20.58.340">
    <property type="entry name" value="Magnesium transport protein CorA, transmembrane region"/>
    <property type="match status" value="1"/>
</dbReference>
<dbReference type="InterPro" id="IPR045863">
    <property type="entry name" value="CorA_TM1_TM2"/>
</dbReference>
<sequence>MSNAEREDLVEPDTSNHCTADDIRRVLEKLEGKKDRQWYIGDVIDRMDLSGAALEALVYVSEYAFANKFYAEFVRATKKALQLPGDASRVHELLDKLIHTSRTHFLKRMPKESLIDVAGLYVEIASRYHEGCCFMEMFQSLESIGRVVSITKTFPERKCTVAYFRFLSEVFLSRCMFFSLLNALARLVMLNPHFRSQLSESEFAVFFGKLLALARFKHEGDVFQRLFGGLAMLSVEEARKIIEKDMLYEQPVAKREGWQCPVLGDDYVMWLWLDSRWDAVLSMQPVALSNDTIPFLSFLRKNNVEFALEDGCMRIVGHCHRSVTHEVFLLKQRFSVPPQTAASRGETAREKANLLNTKYYLFKPGGGAPELVQSNDIFGDTRFARTRSHFWLNIFNPLEHDLRMLHELYDVHDISLTDIRDRDTEEKIEMFRHYTFISLRLCGFRRLNPTEDIDFNILIFKNFVVTTHDKPWIGINDIVNFLSLICEHTPFSPDWVVYSIVIEFLQDIKHIIQTICPDAERSVTQDRDLERLLHTNFDTACALFDLWSFIKPKRQILRAIVESERFKKKIARVFEVALGDFTVAEEQTKEYIRTVERAQDLILALVDMKQTKEANEMSRAVNRFSFVAFVFLPCQTIAGLWGMNVRVPFYSTNAADSLMPFLFLCLLGPLISACILLAGRFWGDGKRSGR</sequence>
<comment type="subcellular location">
    <subcellularLocation>
        <location evidence="1">Membrane</location>
        <topology evidence="1">Multi-pass membrane protein</topology>
    </subcellularLocation>
</comment>
<dbReference type="GO" id="GO:0046873">
    <property type="term" value="F:metal ion transmembrane transporter activity"/>
    <property type="evidence" value="ECO:0007669"/>
    <property type="project" value="InterPro"/>
</dbReference>
<dbReference type="Gene3D" id="3.30.460.20">
    <property type="entry name" value="CorA soluble domain-like"/>
    <property type="match status" value="1"/>
</dbReference>
<dbReference type="InterPro" id="IPR045861">
    <property type="entry name" value="CorA_cytoplasmic_dom"/>
</dbReference>
<gene>
    <name evidence="7" type="ORF">PYX00_011588</name>
</gene>
<protein>
    <submittedName>
        <fullName evidence="7">Uncharacterized protein</fullName>
    </submittedName>
</protein>
<keyword evidence="4 6" id="KW-1133">Transmembrane helix</keyword>
<dbReference type="Pfam" id="PF01544">
    <property type="entry name" value="CorA"/>
    <property type="match status" value="1"/>
</dbReference>
<accession>A0AAW2H843</accession>
<comment type="similarity">
    <text evidence="2">Belongs to the CorA metal ion transporter (MIT) (TC 1.A.35) family.</text>
</comment>
<dbReference type="PANTHER" id="PTHR21535:SF51">
    <property type="entry name" value="MANGANESE RESISTANCE PROTEIN MNR2"/>
    <property type="match status" value="1"/>
</dbReference>
<feature type="transmembrane region" description="Helical" evidence="6">
    <location>
        <begin position="620"/>
        <end position="641"/>
    </location>
</feature>
<comment type="caution">
    <text evidence="7">The sequence shown here is derived from an EMBL/GenBank/DDBJ whole genome shotgun (WGS) entry which is preliminary data.</text>
</comment>
<keyword evidence="5 6" id="KW-0472">Membrane</keyword>
<evidence type="ECO:0000256" key="2">
    <source>
        <dbReference type="ARBA" id="ARBA00009765"/>
    </source>
</evidence>
<evidence type="ECO:0000256" key="1">
    <source>
        <dbReference type="ARBA" id="ARBA00004141"/>
    </source>
</evidence>
<evidence type="ECO:0000256" key="6">
    <source>
        <dbReference type="SAM" id="Phobius"/>
    </source>
</evidence>
<evidence type="ECO:0000256" key="5">
    <source>
        <dbReference type="ARBA" id="ARBA00023136"/>
    </source>
</evidence>
<dbReference type="SUPFAM" id="SSF144083">
    <property type="entry name" value="Magnesium transport protein CorA, transmembrane region"/>
    <property type="match status" value="1"/>
</dbReference>
<dbReference type="EMBL" id="JARGDH010000006">
    <property type="protein sequence ID" value="KAL0265871.1"/>
    <property type="molecule type" value="Genomic_DNA"/>
</dbReference>
<evidence type="ECO:0000256" key="3">
    <source>
        <dbReference type="ARBA" id="ARBA00022692"/>
    </source>
</evidence>
<dbReference type="SUPFAM" id="SSF143865">
    <property type="entry name" value="CorA soluble domain-like"/>
    <property type="match status" value="1"/>
</dbReference>
<dbReference type="PANTHER" id="PTHR21535">
    <property type="entry name" value="MAGNESIUM AND COBALT TRANSPORT PROTEIN/MITOCHONDRIAL IMPORT INNER MEMBRANE TRANSLOCASE SUBUNIT TIM8"/>
    <property type="match status" value="1"/>
</dbReference>
<dbReference type="AlphaFoldDB" id="A0AAW2H843"/>
<feature type="transmembrane region" description="Helical" evidence="6">
    <location>
        <begin position="661"/>
        <end position="682"/>
    </location>
</feature>